<keyword evidence="2" id="KW-1133">Transmembrane helix</keyword>
<sequence>MSDTQATGTGRGTGSSTMIIADSPPTGLTSSTSPPLIIAFLAIGIFTVSIMGILGWRRTQIRRALTQGGDAQWLEFPLGPNAAPDSDVGAFGRRPRFWDLWTTTAARRTRTRWGACYEKDKDLDQDQETGWDMIMSCARPCVVVREKLFHGFRSSPVAAVVIAPQIPNDGTTASALLPPRPLALRYTPWRRRRPASSTPSLAPVKEGASTDKGAPQDDTQAGQLQVAVAIAMPSRSRSRCRRTTVIPTDTFEYTLGLYECDWRRRRCREHEIT</sequence>
<comment type="caution">
    <text evidence="3">The sequence shown here is derived from an EMBL/GenBank/DDBJ whole genome shotgun (WGS) entry which is preliminary data.</text>
</comment>
<protein>
    <submittedName>
        <fullName evidence="3">Uncharacterized protein</fullName>
    </submittedName>
</protein>
<feature type="region of interest" description="Disordered" evidence="1">
    <location>
        <begin position="188"/>
        <end position="220"/>
    </location>
</feature>
<accession>A0A8H5H9B1</accession>
<name>A0A8H5H9B1_9AGAR</name>
<organism evidence="3 4">
    <name type="scientific">Tricholomella constricta</name>
    <dbReference type="NCBI Taxonomy" id="117010"/>
    <lineage>
        <taxon>Eukaryota</taxon>
        <taxon>Fungi</taxon>
        <taxon>Dikarya</taxon>
        <taxon>Basidiomycota</taxon>
        <taxon>Agaricomycotina</taxon>
        <taxon>Agaricomycetes</taxon>
        <taxon>Agaricomycetidae</taxon>
        <taxon>Agaricales</taxon>
        <taxon>Tricholomatineae</taxon>
        <taxon>Lyophyllaceae</taxon>
        <taxon>Tricholomella</taxon>
    </lineage>
</organism>
<dbReference type="OrthoDB" id="2972750at2759"/>
<keyword evidence="2" id="KW-0812">Transmembrane</keyword>
<gene>
    <name evidence="3" type="ORF">D9615_006081</name>
</gene>
<evidence type="ECO:0000313" key="4">
    <source>
        <dbReference type="Proteomes" id="UP000565441"/>
    </source>
</evidence>
<dbReference type="Proteomes" id="UP000565441">
    <property type="component" value="Unassembled WGS sequence"/>
</dbReference>
<reference evidence="3 4" key="1">
    <citation type="journal article" date="2020" name="ISME J.">
        <title>Uncovering the hidden diversity of litter-decomposition mechanisms in mushroom-forming fungi.</title>
        <authorList>
            <person name="Floudas D."/>
            <person name="Bentzer J."/>
            <person name="Ahren D."/>
            <person name="Johansson T."/>
            <person name="Persson P."/>
            <person name="Tunlid A."/>
        </authorList>
    </citation>
    <scope>NUCLEOTIDE SEQUENCE [LARGE SCALE GENOMIC DNA]</scope>
    <source>
        <strain evidence="3 4">CBS 661.87</strain>
    </source>
</reference>
<feature type="transmembrane region" description="Helical" evidence="2">
    <location>
        <begin position="36"/>
        <end position="56"/>
    </location>
</feature>
<evidence type="ECO:0000313" key="3">
    <source>
        <dbReference type="EMBL" id="KAF5379123.1"/>
    </source>
</evidence>
<evidence type="ECO:0000256" key="2">
    <source>
        <dbReference type="SAM" id="Phobius"/>
    </source>
</evidence>
<dbReference type="AlphaFoldDB" id="A0A8H5H9B1"/>
<evidence type="ECO:0000256" key="1">
    <source>
        <dbReference type="SAM" id="MobiDB-lite"/>
    </source>
</evidence>
<proteinExistence type="predicted"/>
<dbReference type="EMBL" id="JAACJP010000017">
    <property type="protein sequence ID" value="KAF5379123.1"/>
    <property type="molecule type" value="Genomic_DNA"/>
</dbReference>
<keyword evidence="2" id="KW-0472">Membrane</keyword>
<keyword evidence="4" id="KW-1185">Reference proteome</keyword>
<feature type="region of interest" description="Disordered" evidence="1">
    <location>
        <begin position="1"/>
        <end position="30"/>
    </location>
</feature>